<name>A0ABU7HJL5_9PSED</name>
<keyword evidence="11" id="KW-0966">Cell projection</keyword>
<evidence type="ECO:0000256" key="9">
    <source>
        <dbReference type="SAM" id="MobiDB-lite"/>
    </source>
</evidence>
<dbReference type="Pfam" id="PF04316">
    <property type="entry name" value="FlgM"/>
    <property type="match status" value="1"/>
</dbReference>
<comment type="similarity">
    <text evidence="1">Belongs to the FlgM family.</text>
</comment>
<accession>A0ABU7HJL5</accession>
<evidence type="ECO:0000256" key="3">
    <source>
        <dbReference type="ARBA" id="ARBA00022491"/>
    </source>
</evidence>
<dbReference type="EMBL" id="JAZDQJ010000001">
    <property type="protein sequence ID" value="MEE1931722.1"/>
    <property type="molecule type" value="Genomic_DNA"/>
</dbReference>
<evidence type="ECO:0000256" key="6">
    <source>
        <dbReference type="ARBA" id="ARBA00023163"/>
    </source>
</evidence>
<organism evidence="11 12">
    <name type="scientific">Pseudomonas ulcerans</name>
    <dbReference type="NCBI Taxonomy" id="3115852"/>
    <lineage>
        <taxon>Bacteria</taxon>
        <taxon>Pseudomonadati</taxon>
        <taxon>Pseudomonadota</taxon>
        <taxon>Gammaproteobacteria</taxon>
        <taxon>Pseudomonadales</taxon>
        <taxon>Pseudomonadaceae</taxon>
        <taxon>Pseudomonas</taxon>
    </lineage>
</organism>
<feature type="domain" description="Anti-sigma-28 factor FlgM C-terminal" evidence="10">
    <location>
        <begin position="39"/>
        <end position="86"/>
    </location>
</feature>
<comment type="caution">
    <text evidence="11">The sequence shown here is derived from an EMBL/GenBank/DDBJ whole genome shotgun (WGS) entry which is preliminary data.</text>
</comment>
<dbReference type="InterPro" id="IPR031316">
    <property type="entry name" value="FlgM_C"/>
</dbReference>
<dbReference type="NCBIfam" id="TIGR03824">
    <property type="entry name" value="FlgM_jcvi"/>
    <property type="match status" value="1"/>
</dbReference>
<evidence type="ECO:0000256" key="2">
    <source>
        <dbReference type="ARBA" id="ARBA00017823"/>
    </source>
</evidence>
<evidence type="ECO:0000259" key="10">
    <source>
        <dbReference type="Pfam" id="PF04316"/>
    </source>
</evidence>
<keyword evidence="3" id="KW-0678">Repressor</keyword>
<comment type="function">
    <text evidence="7">Responsible for the coupling of flagellin expression to flagellar assembly by preventing expression of the flagellin genes when a component of the middle class of proteins is defective. It negatively regulates flagellar genes by inhibiting the activity of FliA by directly binding to FliA.</text>
</comment>
<evidence type="ECO:0000256" key="1">
    <source>
        <dbReference type="ARBA" id="ARBA00005322"/>
    </source>
</evidence>
<dbReference type="InterPro" id="IPR035890">
    <property type="entry name" value="Anti-sigma-28_factor_FlgM_sf"/>
</dbReference>
<dbReference type="InterPro" id="IPR007412">
    <property type="entry name" value="FlgM"/>
</dbReference>
<protein>
    <recommendedName>
        <fullName evidence="2">Negative regulator of flagellin synthesis</fullName>
    </recommendedName>
    <alternativeName>
        <fullName evidence="8">Anti-sigma-28 factor</fullName>
    </alternativeName>
</protein>
<dbReference type="SUPFAM" id="SSF101498">
    <property type="entry name" value="Anti-sigma factor FlgM"/>
    <property type="match status" value="1"/>
</dbReference>
<feature type="region of interest" description="Disordered" evidence="9">
    <location>
        <begin position="1"/>
        <end position="28"/>
    </location>
</feature>
<evidence type="ECO:0000256" key="7">
    <source>
        <dbReference type="ARBA" id="ARBA00024739"/>
    </source>
</evidence>
<sequence>MNITNTPITPPLPPADSELPGTGATRALPEDLDLSQDDAVQLSQVSSLGDTDASAAVDLEKVAALRQAIAGGSFQVDAEAIYDGLVADAREMLSSAPT</sequence>
<evidence type="ECO:0000313" key="11">
    <source>
        <dbReference type="EMBL" id="MEE1931722.1"/>
    </source>
</evidence>
<dbReference type="Proteomes" id="UP001335100">
    <property type="component" value="Unassembled WGS sequence"/>
</dbReference>
<keyword evidence="12" id="KW-1185">Reference proteome</keyword>
<evidence type="ECO:0000256" key="4">
    <source>
        <dbReference type="ARBA" id="ARBA00022795"/>
    </source>
</evidence>
<reference evidence="11 12" key="1">
    <citation type="submission" date="2024-01" db="EMBL/GenBank/DDBJ databases">
        <title>Unpublished Manusciprt.</title>
        <authorList>
            <person name="Duman M."/>
            <person name="Valdes E.G."/>
            <person name="Ajmi N."/>
            <person name="Altun S."/>
            <person name="Saticioglu I.B."/>
        </authorList>
    </citation>
    <scope>NUCLEOTIDE SEQUENCE [LARGE SCALE GENOMIC DNA]</scope>
    <source>
        <strain evidence="11 12">148P</strain>
    </source>
</reference>
<proteinExistence type="inferred from homology"/>
<keyword evidence="11" id="KW-0282">Flagellum</keyword>
<dbReference type="RefSeq" id="WP_330072706.1">
    <property type="nucleotide sequence ID" value="NZ_JAZDQJ010000001.1"/>
</dbReference>
<evidence type="ECO:0000256" key="5">
    <source>
        <dbReference type="ARBA" id="ARBA00023015"/>
    </source>
</evidence>
<keyword evidence="5" id="KW-0805">Transcription regulation</keyword>
<keyword evidence="6" id="KW-0804">Transcription</keyword>
<keyword evidence="4" id="KW-1005">Bacterial flagellum biogenesis</keyword>
<keyword evidence="11" id="KW-0969">Cilium</keyword>
<gene>
    <name evidence="11" type="primary">flgM</name>
    <name evidence="11" type="ORF">V0R50_00705</name>
</gene>
<evidence type="ECO:0000256" key="8">
    <source>
        <dbReference type="ARBA" id="ARBA00030117"/>
    </source>
</evidence>
<evidence type="ECO:0000313" key="12">
    <source>
        <dbReference type="Proteomes" id="UP001335100"/>
    </source>
</evidence>